<dbReference type="AlphaFoldDB" id="A0A5D2B1X5"/>
<dbReference type="GO" id="GO:0009507">
    <property type="term" value="C:chloroplast"/>
    <property type="evidence" value="ECO:0007669"/>
    <property type="project" value="UniProtKB-SubCell"/>
</dbReference>
<gene>
    <name evidence="6" type="ORF">ES288_D10G196500v1</name>
</gene>
<evidence type="ECO:0000313" key="6">
    <source>
        <dbReference type="EMBL" id="TYG50700.1"/>
    </source>
</evidence>
<dbReference type="Proteomes" id="UP000323506">
    <property type="component" value="Chromosome D10"/>
</dbReference>
<protein>
    <recommendedName>
        <fullName evidence="3">Uncharacterized protein ycf72</fullName>
    </recommendedName>
</protein>
<proteinExistence type="inferred from homology"/>
<sequence length="159" mass="17720">GWFAGFITTPTTRRLSSQHLDPALSKLFWFTTTFPTYPTIAEQFLDIKRPQKIILIFATTPTAPVNCPPLPSVVFMLCMVVPKGISVEMDSNPNLSNHFVMIFYILGLPIPSSSLCSSFQTTLKGRTFPIFIGTCVPETMISPIITLLECKIYLFLPSP</sequence>
<dbReference type="EMBL" id="CM017710">
    <property type="protein sequence ID" value="TYG50700.1"/>
    <property type="molecule type" value="Genomic_DNA"/>
</dbReference>
<dbReference type="InterPro" id="IPR038860">
    <property type="entry name" value="YCF72"/>
</dbReference>
<evidence type="ECO:0000256" key="3">
    <source>
        <dbReference type="ARBA" id="ARBA00021519"/>
    </source>
</evidence>
<accession>A0A5D2B1X5</accession>
<comment type="subcellular location">
    <subcellularLocation>
        <location evidence="1">Plastid</location>
        <location evidence="1">Chloroplast</location>
    </subcellularLocation>
</comment>
<dbReference type="PANTHER" id="PTHR37377:SF2">
    <property type="entry name" value="SMALL RIBOSOMAL SUBUNIT PROTEIN US2C"/>
    <property type="match status" value="1"/>
</dbReference>
<keyword evidence="7" id="KW-1185">Reference proteome</keyword>
<name>A0A5D2B1X5_GOSDA</name>
<evidence type="ECO:0000256" key="2">
    <source>
        <dbReference type="ARBA" id="ARBA00009599"/>
    </source>
</evidence>
<keyword evidence="4" id="KW-0150">Chloroplast</keyword>
<keyword evidence="5" id="KW-0934">Plastid</keyword>
<evidence type="ECO:0000256" key="5">
    <source>
        <dbReference type="ARBA" id="ARBA00022640"/>
    </source>
</evidence>
<evidence type="ECO:0000313" key="7">
    <source>
        <dbReference type="Proteomes" id="UP000323506"/>
    </source>
</evidence>
<dbReference type="PANTHER" id="PTHR37377">
    <property type="entry name" value="RIBULOSE BISPHOSPHATE CARBOXYLASE LARGE CHAIN"/>
    <property type="match status" value="1"/>
</dbReference>
<comment type="similarity">
    <text evidence="2">Belongs to the ycf72 family.</text>
</comment>
<evidence type="ECO:0000256" key="1">
    <source>
        <dbReference type="ARBA" id="ARBA00004229"/>
    </source>
</evidence>
<feature type="non-terminal residue" evidence="6">
    <location>
        <position position="1"/>
    </location>
</feature>
<organism evidence="6 7">
    <name type="scientific">Gossypium darwinii</name>
    <name type="common">Darwin's cotton</name>
    <name type="synonym">Gossypium barbadense var. darwinii</name>
    <dbReference type="NCBI Taxonomy" id="34276"/>
    <lineage>
        <taxon>Eukaryota</taxon>
        <taxon>Viridiplantae</taxon>
        <taxon>Streptophyta</taxon>
        <taxon>Embryophyta</taxon>
        <taxon>Tracheophyta</taxon>
        <taxon>Spermatophyta</taxon>
        <taxon>Magnoliopsida</taxon>
        <taxon>eudicotyledons</taxon>
        <taxon>Gunneridae</taxon>
        <taxon>Pentapetalae</taxon>
        <taxon>rosids</taxon>
        <taxon>malvids</taxon>
        <taxon>Malvales</taxon>
        <taxon>Malvaceae</taxon>
        <taxon>Malvoideae</taxon>
        <taxon>Gossypium</taxon>
    </lineage>
</organism>
<reference evidence="6 7" key="1">
    <citation type="submission" date="2019-06" db="EMBL/GenBank/DDBJ databases">
        <title>WGS assembly of Gossypium darwinii.</title>
        <authorList>
            <person name="Chen Z.J."/>
            <person name="Sreedasyam A."/>
            <person name="Ando A."/>
            <person name="Song Q."/>
            <person name="De L."/>
            <person name="Hulse-Kemp A."/>
            <person name="Ding M."/>
            <person name="Ye W."/>
            <person name="Kirkbride R."/>
            <person name="Jenkins J."/>
            <person name="Plott C."/>
            <person name="Lovell J."/>
            <person name="Lin Y.-M."/>
            <person name="Vaughn R."/>
            <person name="Liu B."/>
            <person name="Li W."/>
            <person name="Simpson S."/>
            <person name="Scheffler B."/>
            <person name="Saski C."/>
            <person name="Grover C."/>
            <person name="Hu G."/>
            <person name="Conover J."/>
            <person name="Carlson J."/>
            <person name="Shu S."/>
            <person name="Boston L."/>
            <person name="Williams M."/>
            <person name="Peterson D."/>
            <person name="Mcgee K."/>
            <person name="Jones D."/>
            <person name="Wendel J."/>
            <person name="Stelly D."/>
            <person name="Grimwood J."/>
            <person name="Schmutz J."/>
        </authorList>
    </citation>
    <scope>NUCLEOTIDE SEQUENCE [LARGE SCALE GENOMIC DNA]</scope>
    <source>
        <strain evidence="6">1808015.09</strain>
    </source>
</reference>
<evidence type="ECO:0000256" key="4">
    <source>
        <dbReference type="ARBA" id="ARBA00022528"/>
    </source>
</evidence>